<feature type="domain" description="DNA mismatch repair proteins mutS family" evidence="12">
    <location>
        <begin position="1022"/>
        <end position="1038"/>
    </location>
</feature>
<protein>
    <recommendedName>
        <fullName evidence="9">DNA mismatch repair protein</fullName>
    </recommendedName>
</protein>
<evidence type="ECO:0000256" key="6">
    <source>
        <dbReference type="ARBA" id="ARBA00023125"/>
    </source>
</evidence>
<dbReference type="SUPFAM" id="SSF53150">
    <property type="entry name" value="DNA repair protein MutS, domain II"/>
    <property type="match status" value="1"/>
</dbReference>
<feature type="compositionally biased region" description="Low complexity" evidence="11">
    <location>
        <begin position="219"/>
        <end position="236"/>
    </location>
</feature>
<keyword evidence="6 9" id="KW-0238">DNA-binding</keyword>
<keyword evidence="3 9" id="KW-0547">Nucleotide-binding</keyword>
<dbReference type="GO" id="GO:0032301">
    <property type="term" value="C:MutSalpha complex"/>
    <property type="evidence" value="ECO:0000318"/>
    <property type="project" value="GO_Central"/>
</dbReference>
<dbReference type="SMART" id="SM00533">
    <property type="entry name" value="MUTSd"/>
    <property type="match status" value="1"/>
</dbReference>
<dbReference type="InterPro" id="IPR027417">
    <property type="entry name" value="P-loop_NTPase"/>
</dbReference>
<keyword evidence="4 9" id="KW-0227">DNA damage</keyword>
<comment type="subcellular location">
    <subcellularLocation>
        <location evidence="1">Nucleus</location>
    </subcellularLocation>
</comment>
<keyword evidence="8" id="KW-0539">Nucleus</keyword>
<keyword evidence="7 9" id="KW-0234">DNA repair</keyword>
<dbReference type="InterPro" id="IPR007861">
    <property type="entry name" value="DNA_mismatch_repair_MutS_clamp"/>
</dbReference>
<dbReference type="InterPro" id="IPR045076">
    <property type="entry name" value="MutS"/>
</dbReference>
<evidence type="ECO:0000256" key="11">
    <source>
        <dbReference type="SAM" id="MobiDB-lite"/>
    </source>
</evidence>
<evidence type="ECO:0000256" key="7">
    <source>
        <dbReference type="ARBA" id="ARBA00023204"/>
    </source>
</evidence>
<dbReference type="InterPro" id="IPR036678">
    <property type="entry name" value="MutS_con_dom_sf"/>
</dbReference>
<feature type="region of interest" description="Disordered" evidence="11">
    <location>
        <begin position="43"/>
        <end position="246"/>
    </location>
</feature>
<gene>
    <name evidence="14" type="primary">msh6</name>
    <name evidence="13" type="ORF">SJAG_02748</name>
</gene>
<dbReference type="VEuPathDB" id="FungiDB:SJAG_02748"/>
<dbReference type="GO" id="GO:0000710">
    <property type="term" value="P:meiotic mismatch repair"/>
    <property type="evidence" value="ECO:0007669"/>
    <property type="project" value="EnsemblFungi"/>
</dbReference>
<dbReference type="GO" id="GO:0043570">
    <property type="term" value="P:maintenance of DNA repeat elements"/>
    <property type="evidence" value="ECO:0007669"/>
    <property type="project" value="EnsemblFungi"/>
</dbReference>
<proteinExistence type="inferred from homology"/>
<dbReference type="Pfam" id="PF05188">
    <property type="entry name" value="MutS_II"/>
    <property type="match status" value="1"/>
</dbReference>
<dbReference type="GO" id="GO:0030983">
    <property type="term" value="F:mismatched DNA binding"/>
    <property type="evidence" value="ECO:0000318"/>
    <property type="project" value="GO_Central"/>
</dbReference>
<dbReference type="SUPFAM" id="SSF52540">
    <property type="entry name" value="P-loop containing nucleoside triphosphate hydrolases"/>
    <property type="match status" value="1"/>
</dbReference>
<dbReference type="GO" id="GO:0032137">
    <property type="term" value="F:guanine/thymine mispair binding"/>
    <property type="evidence" value="ECO:0007669"/>
    <property type="project" value="EnsemblFungi"/>
</dbReference>
<dbReference type="PANTHER" id="PTHR11361:SF148">
    <property type="entry name" value="DNA MISMATCH REPAIR PROTEIN MSH6"/>
    <property type="match status" value="1"/>
</dbReference>
<evidence type="ECO:0000313" key="15">
    <source>
        <dbReference type="Proteomes" id="UP000001744"/>
    </source>
</evidence>
<dbReference type="GeneID" id="7051123"/>
<dbReference type="RefSeq" id="XP_002173940.1">
    <property type="nucleotide sequence ID" value="XM_002173904.2"/>
</dbReference>
<sequence>MRPPLDHFQTPLPMNDKQEQTSAPSAKLKQRTLFSFFGKKTAAAAGSAASSSTPKATEPIVPTSPSSISTSQKDDTKAVEAEPELAAEPPHFPPTPSLTSEIVPPTSDSFSTPKRARSAISYAESDDEDSNLKNAEKSRRPTRRRRIVADDDDEADEYVPPASSPAANEDEEMLDAVDEDEDLIVSDDEKPKPAVSRQPRKPRSSGALDAFRMGSTSDTPSASESTSRMSTPSMSSGRNNVLSRDEKRKVRMAAFEKTNAGRYEWLLDIRDADGNRPTDEDYDPRTLYIPPSAWASFKPFEKQYWEIKKNLMDTVVFFQKGKFYELYENDAAIGHQVFALKLTDRVNMKMVGIPEATFEYWAAQFIAKGYRIARVDQLETALGKEMKDRKNSKREEKVVQRGLTQVLTSGTLVDESMLTSDMSTYCMALKEAPNPQSRADGPLLGVCFVDTATGIVRACEFQDDISRTKLDTLLTQIRPRELLLEKSGISQKTMRTIKNGLSASSTIHNIKPYNEFWDQERTVREFDSCDFFDEHKEMPDALRNVLDKNPLAASAVGALVWYLRQLKLDKDIFSMGNFHIYDASQQSTSLLLNGQTLKNLEIFNNSFDGGEEGTLFRLMCRCVTPFGKRLFHSWMNHPLRSPEQINGRLDVVELLLDNPNLRDAILGILHKLPDLERMISRVHASRCKPIDFLRILEGFKRIDTGIHELKEDFGTLMKGTALERIVERMPDMASELDSWSRAFSWSRARDEGVFVPEPGFEPEYDESKTHQNALIDDLHELLNRYKKELKCSSLTFKDIGKEVYQVEVPVDVKVPVSWCKMSGTKKFNRYYTDELRKKIKKLLESQETHFAIEARMQDKFYARFDEKYSDWVRMIKAVASMDCLYSLALASAALGEPCCRPEILDQEQSEVTFEELRHPCVSTLTAGTFVPNDVQLGGMSANMIVLTGPNMAGKSTLLRQTCLAVIMAQLGCYVPAKHARLTPMDSIHTRLGANDDIMSSRSTFMVELSETKKILDESTPRTLVILDELGRGTSTYDGQAIAYAVLHHLVSNIGCLGFFSTHYQSLCTDFVHHKQLRMMQMSALVDEAGRRVTFLYKLVDGVCSKSYGMNVASMASVPEEVVQVAETKSLELEEFTQTKQTESDAITLASDFFHLCSVSANKKPLQTLRLPLILDSFL</sequence>
<evidence type="ECO:0000256" key="9">
    <source>
        <dbReference type="PIRNR" id="PIRNR037677"/>
    </source>
</evidence>
<organism evidence="13 15">
    <name type="scientific">Schizosaccharomyces japonicus (strain yFS275 / FY16936)</name>
    <name type="common">Fission yeast</name>
    <dbReference type="NCBI Taxonomy" id="402676"/>
    <lineage>
        <taxon>Eukaryota</taxon>
        <taxon>Fungi</taxon>
        <taxon>Dikarya</taxon>
        <taxon>Ascomycota</taxon>
        <taxon>Taphrinomycotina</taxon>
        <taxon>Schizosaccharomycetes</taxon>
        <taxon>Schizosaccharomycetales</taxon>
        <taxon>Schizosaccharomycetaceae</taxon>
        <taxon>Schizosaccharomyces</taxon>
    </lineage>
</organism>
<dbReference type="OMA" id="TPMMAQY"/>
<dbReference type="AlphaFoldDB" id="B6K126"/>
<dbReference type="PROSITE" id="PS00486">
    <property type="entry name" value="DNA_MISMATCH_REPAIR_2"/>
    <property type="match status" value="1"/>
</dbReference>
<keyword evidence="15" id="KW-1185">Reference proteome</keyword>
<dbReference type="InterPro" id="IPR007860">
    <property type="entry name" value="DNA_mmatch_repair_MutS_con_dom"/>
</dbReference>
<keyword evidence="5 9" id="KW-0067">ATP-binding</keyword>
<dbReference type="GO" id="GO:0005634">
    <property type="term" value="C:nucleus"/>
    <property type="evidence" value="ECO:0000318"/>
    <property type="project" value="GO_Central"/>
</dbReference>
<feature type="compositionally biased region" description="Low complexity" evidence="11">
    <location>
        <begin position="43"/>
        <end position="71"/>
    </location>
</feature>
<dbReference type="Gene3D" id="1.10.1420.10">
    <property type="match status" value="2"/>
</dbReference>
<dbReference type="InterPro" id="IPR000432">
    <property type="entry name" value="DNA_mismatch_repair_MutS_C"/>
</dbReference>
<dbReference type="PANTHER" id="PTHR11361">
    <property type="entry name" value="DNA MISMATCH REPAIR PROTEIN MUTS FAMILY MEMBER"/>
    <property type="match status" value="1"/>
</dbReference>
<evidence type="ECO:0000256" key="5">
    <source>
        <dbReference type="ARBA" id="ARBA00022840"/>
    </source>
</evidence>
<evidence type="ECO:0000313" key="13">
    <source>
        <dbReference type="EMBL" id="EEB07647.1"/>
    </source>
</evidence>
<dbReference type="NCBIfam" id="NF003810">
    <property type="entry name" value="PRK05399.1"/>
    <property type="match status" value="1"/>
</dbReference>
<reference evidence="13 15" key="1">
    <citation type="journal article" date="2011" name="Science">
        <title>Comparative functional genomics of the fission yeasts.</title>
        <authorList>
            <person name="Rhind N."/>
            <person name="Chen Z."/>
            <person name="Yassour M."/>
            <person name="Thompson D.A."/>
            <person name="Haas B.J."/>
            <person name="Habib N."/>
            <person name="Wapinski I."/>
            <person name="Roy S."/>
            <person name="Lin M.F."/>
            <person name="Heiman D.I."/>
            <person name="Young S.K."/>
            <person name="Furuya K."/>
            <person name="Guo Y."/>
            <person name="Pidoux A."/>
            <person name="Chen H.M."/>
            <person name="Robbertse B."/>
            <person name="Goldberg J.M."/>
            <person name="Aoki K."/>
            <person name="Bayne E.H."/>
            <person name="Berlin A.M."/>
            <person name="Desjardins C.A."/>
            <person name="Dobbs E."/>
            <person name="Dukaj L."/>
            <person name="Fan L."/>
            <person name="FitzGerald M.G."/>
            <person name="French C."/>
            <person name="Gujja S."/>
            <person name="Hansen K."/>
            <person name="Keifenheim D."/>
            <person name="Levin J.Z."/>
            <person name="Mosher R.A."/>
            <person name="Mueller C.A."/>
            <person name="Pfiffner J."/>
            <person name="Priest M."/>
            <person name="Russ C."/>
            <person name="Smialowska A."/>
            <person name="Swoboda P."/>
            <person name="Sykes S.M."/>
            <person name="Vaughn M."/>
            <person name="Vengrova S."/>
            <person name="Yoder R."/>
            <person name="Zeng Q."/>
            <person name="Allshire R."/>
            <person name="Baulcombe D."/>
            <person name="Birren B.W."/>
            <person name="Brown W."/>
            <person name="Ekwall K."/>
            <person name="Kellis M."/>
            <person name="Leatherwood J."/>
            <person name="Levin H."/>
            <person name="Margalit H."/>
            <person name="Martienssen R."/>
            <person name="Nieduszynski C.A."/>
            <person name="Spatafora J.W."/>
            <person name="Friedman N."/>
            <person name="Dalgaard J.Z."/>
            <person name="Baumann P."/>
            <person name="Niki H."/>
            <person name="Regev A."/>
            <person name="Nusbaum C."/>
        </authorList>
    </citation>
    <scope>NUCLEOTIDE SEQUENCE [LARGE SCALE GENOMIC DNA]</scope>
    <source>
        <strain evidence="15">yFS275 / FY16936</strain>
    </source>
</reference>
<dbReference type="JaponicusDB" id="SJAG_02748">
    <property type="gene designation" value="msh6"/>
</dbReference>
<dbReference type="InterPro" id="IPR007695">
    <property type="entry name" value="DNA_mismatch_repair_MutS-lik_N"/>
</dbReference>
<evidence type="ECO:0000259" key="12">
    <source>
        <dbReference type="PROSITE" id="PS00486"/>
    </source>
</evidence>
<dbReference type="FunFam" id="3.40.1170.10:FF:000002">
    <property type="entry name" value="DNA mismatch repair protein"/>
    <property type="match status" value="1"/>
</dbReference>
<dbReference type="CDD" id="cd03286">
    <property type="entry name" value="ABC_MSH6_euk"/>
    <property type="match status" value="1"/>
</dbReference>
<dbReference type="GO" id="GO:0140664">
    <property type="term" value="F:ATP-dependent DNA damage sensor activity"/>
    <property type="evidence" value="ECO:0007669"/>
    <property type="project" value="InterPro"/>
</dbReference>
<dbReference type="Pfam" id="PF05192">
    <property type="entry name" value="MutS_III"/>
    <property type="match status" value="1"/>
</dbReference>
<dbReference type="GO" id="GO:0000400">
    <property type="term" value="F:four-way junction DNA binding"/>
    <property type="evidence" value="ECO:0007669"/>
    <property type="project" value="EnsemblFungi"/>
</dbReference>
<dbReference type="GO" id="GO:0043111">
    <property type="term" value="P:replication fork arrest"/>
    <property type="evidence" value="ECO:0007669"/>
    <property type="project" value="EnsemblFungi"/>
</dbReference>
<dbReference type="InterPro" id="IPR016151">
    <property type="entry name" value="DNA_mismatch_repair_MutS_N"/>
</dbReference>
<accession>B6K126</accession>
<feature type="compositionally biased region" description="Acidic residues" evidence="11">
    <location>
        <begin position="168"/>
        <end position="186"/>
    </location>
</feature>
<dbReference type="SUPFAM" id="SSF48334">
    <property type="entry name" value="DNA repair protein MutS, domain III"/>
    <property type="match status" value="1"/>
</dbReference>
<dbReference type="Gene3D" id="3.40.1170.10">
    <property type="entry name" value="DNA repair protein MutS, domain I"/>
    <property type="match status" value="1"/>
</dbReference>
<comment type="similarity">
    <text evidence="2 9 10">Belongs to the DNA mismatch repair MutS family.</text>
</comment>
<dbReference type="eggNOG" id="KOG0217">
    <property type="taxonomic scope" value="Eukaryota"/>
</dbReference>
<dbReference type="SUPFAM" id="SSF55271">
    <property type="entry name" value="DNA repair protein MutS, domain I"/>
    <property type="match status" value="1"/>
</dbReference>
<evidence type="ECO:0000256" key="2">
    <source>
        <dbReference type="ARBA" id="ARBA00006271"/>
    </source>
</evidence>
<evidence type="ECO:0000313" key="14">
    <source>
        <dbReference type="JaponicusDB" id="SJAG_02748"/>
    </source>
</evidence>
<dbReference type="Pfam" id="PF05190">
    <property type="entry name" value="MutS_IV"/>
    <property type="match status" value="1"/>
</dbReference>
<dbReference type="Proteomes" id="UP000001744">
    <property type="component" value="Unassembled WGS sequence"/>
</dbReference>
<comment type="function">
    <text evidence="9 10">Component of the post-replicative DNA mismatch repair system (MMR).</text>
</comment>
<dbReference type="GO" id="GO:0016887">
    <property type="term" value="F:ATP hydrolysis activity"/>
    <property type="evidence" value="ECO:0007669"/>
    <property type="project" value="EnsemblFungi"/>
</dbReference>
<dbReference type="OrthoDB" id="10252754at2759"/>
<evidence type="ECO:0000256" key="10">
    <source>
        <dbReference type="RuleBase" id="RU003756"/>
    </source>
</evidence>
<dbReference type="FunFam" id="1.10.1420.10:FF:000019">
    <property type="entry name" value="DNA mismatch repair protein"/>
    <property type="match status" value="1"/>
</dbReference>
<dbReference type="InterPro" id="IPR017261">
    <property type="entry name" value="DNA_mismatch_repair_MutS/MSH"/>
</dbReference>
<dbReference type="EMBL" id="KE651166">
    <property type="protein sequence ID" value="EEB07647.1"/>
    <property type="molecule type" value="Genomic_DNA"/>
</dbReference>
<name>B6K126_SCHJY</name>
<dbReference type="HOGENOM" id="CLU_002472_1_0_1"/>
<dbReference type="GO" id="GO:0032138">
    <property type="term" value="F:single base insertion or deletion binding"/>
    <property type="evidence" value="ECO:0007669"/>
    <property type="project" value="EnsemblFungi"/>
</dbReference>
<dbReference type="Pfam" id="PF00488">
    <property type="entry name" value="MutS_V"/>
    <property type="match status" value="1"/>
</dbReference>
<evidence type="ECO:0000256" key="3">
    <source>
        <dbReference type="ARBA" id="ARBA00022741"/>
    </source>
</evidence>
<feature type="compositionally biased region" description="Basic and acidic residues" evidence="11">
    <location>
        <begin position="130"/>
        <end position="139"/>
    </location>
</feature>
<dbReference type="InterPro" id="IPR036187">
    <property type="entry name" value="DNA_mismatch_repair_MutS_sf"/>
</dbReference>
<dbReference type="SMART" id="SM00534">
    <property type="entry name" value="MUTSac"/>
    <property type="match status" value="1"/>
</dbReference>
<dbReference type="Gene3D" id="3.40.50.300">
    <property type="entry name" value="P-loop containing nucleotide triphosphate hydrolases"/>
    <property type="match status" value="1"/>
</dbReference>
<dbReference type="GO" id="GO:0006298">
    <property type="term" value="P:mismatch repair"/>
    <property type="evidence" value="ECO:0000318"/>
    <property type="project" value="GO_Central"/>
</dbReference>
<dbReference type="Gene3D" id="3.30.420.110">
    <property type="entry name" value="MutS, connector domain"/>
    <property type="match status" value="1"/>
</dbReference>
<dbReference type="InterPro" id="IPR007696">
    <property type="entry name" value="DNA_mismatch_repair_MutS_core"/>
</dbReference>
<dbReference type="STRING" id="402676.B6K126"/>
<evidence type="ECO:0000256" key="8">
    <source>
        <dbReference type="ARBA" id="ARBA00023242"/>
    </source>
</evidence>
<dbReference type="GO" id="GO:0005524">
    <property type="term" value="F:ATP binding"/>
    <property type="evidence" value="ECO:0007669"/>
    <property type="project" value="UniProtKB-UniRule"/>
</dbReference>
<dbReference type="GO" id="GO:0036297">
    <property type="term" value="P:interstrand cross-link repair"/>
    <property type="evidence" value="ECO:0007669"/>
    <property type="project" value="EnsemblFungi"/>
</dbReference>
<evidence type="ECO:0000256" key="1">
    <source>
        <dbReference type="ARBA" id="ARBA00004123"/>
    </source>
</evidence>
<dbReference type="Pfam" id="PF01624">
    <property type="entry name" value="MutS_I"/>
    <property type="match status" value="1"/>
</dbReference>
<dbReference type="PIRSF" id="PIRSF037677">
    <property type="entry name" value="DNA_mis_repair_Msh6"/>
    <property type="match status" value="1"/>
</dbReference>
<feature type="region of interest" description="Disordered" evidence="11">
    <location>
        <begin position="1"/>
        <end position="28"/>
    </location>
</feature>
<evidence type="ECO:0000256" key="4">
    <source>
        <dbReference type="ARBA" id="ARBA00022763"/>
    </source>
</evidence>